<evidence type="ECO:0000313" key="1">
    <source>
        <dbReference type="EMBL" id="MBE1498518.1"/>
    </source>
</evidence>
<dbReference type="Proteomes" id="UP000631670">
    <property type="component" value="Unassembled WGS sequence"/>
</dbReference>
<keyword evidence="2" id="KW-1185">Reference proteome</keyword>
<proteinExistence type="predicted"/>
<comment type="caution">
    <text evidence="1">The sequence shown here is derived from an EMBL/GenBank/DDBJ whole genome shotgun (WGS) entry which is preliminary data.</text>
</comment>
<evidence type="ECO:0008006" key="3">
    <source>
        <dbReference type="Google" id="ProtNLM"/>
    </source>
</evidence>
<evidence type="ECO:0000313" key="2">
    <source>
        <dbReference type="Proteomes" id="UP000631670"/>
    </source>
</evidence>
<reference evidence="1 2" key="1">
    <citation type="submission" date="2020-10" db="EMBL/GenBank/DDBJ databases">
        <title>Sequencing the genomes of 1000 actinobacteria strains.</title>
        <authorList>
            <person name="Klenk H.-P."/>
        </authorList>
    </citation>
    <scope>NUCLEOTIDE SEQUENCE [LARGE SCALE GENOMIC DNA]</scope>
    <source>
        <strain evidence="1 2">DSM 44653</strain>
    </source>
</reference>
<accession>A0ABR9I5R5</accession>
<protein>
    <recommendedName>
        <fullName evidence="3">Transport-associated OB type 2 domain-containing protein</fullName>
    </recommendedName>
</protein>
<name>A0ABR9I5R5_9PSEU</name>
<organism evidence="1 2">
    <name type="scientific">Amycolatopsis lexingtonensis</name>
    <dbReference type="NCBI Taxonomy" id="218822"/>
    <lineage>
        <taxon>Bacteria</taxon>
        <taxon>Bacillati</taxon>
        <taxon>Actinomycetota</taxon>
        <taxon>Actinomycetes</taxon>
        <taxon>Pseudonocardiales</taxon>
        <taxon>Pseudonocardiaceae</taxon>
        <taxon>Amycolatopsis</taxon>
    </lineage>
</organism>
<sequence>MRAEITGLLDDGLVRFTSPLGTANATWRGAEPPRAGWTHVELDFPAGIRTWAVVPDRVPELRGTGDAVHVTARVAAYTPEDGVVTLELGDSVVLADLPAPAPEIRPGAWLRLTAAGLDLYPVDL</sequence>
<dbReference type="EMBL" id="JADBEG010000001">
    <property type="protein sequence ID" value="MBE1498518.1"/>
    <property type="molecule type" value="Genomic_DNA"/>
</dbReference>
<dbReference type="RefSeq" id="WP_086863824.1">
    <property type="nucleotide sequence ID" value="NZ_JADBEG010000001.1"/>
</dbReference>
<gene>
    <name evidence="1" type="ORF">H4696_005618</name>
</gene>